<dbReference type="AlphaFoldDB" id="A0A7I7VZ32"/>
<dbReference type="KEGG" id="mdr:MDOR_29570"/>
<dbReference type="InterPro" id="IPR012348">
    <property type="entry name" value="RNR-like"/>
</dbReference>
<dbReference type="SUPFAM" id="SSF47240">
    <property type="entry name" value="Ferritin-like"/>
    <property type="match status" value="1"/>
</dbReference>
<gene>
    <name evidence="2" type="ORF">MDOR_29570</name>
</gene>
<evidence type="ECO:0000313" key="2">
    <source>
        <dbReference type="EMBL" id="BBZ08788.1"/>
    </source>
</evidence>
<proteinExistence type="predicted"/>
<protein>
    <submittedName>
        <fullName evidence="2">Ribonucleotide-diphosphate reductase</fullName>
    </submittedName>
</protein>
<dbReference type="Proteomes" id="UP000467201">
    <property type="component" value="Chromosome"/>
</dbReference>
<dbReference type="InterPro" id="IPR009078">
    <property type="entry name" value="Ferritin-like_SF"/>
</dbReference>
<organism evidence="2 3">
    <name type="scientific">Mycolicibacterium doricum</name>
    <dbReference type="NCBI Taxonomy" id="126673"/>
    <lineage>
        <taxon>Bacteria</taxon>
        <taxon>Bacillati</taxon>
        <taxon>Actinomycetota</taxon>
        <taxon>Actinomycetes</taxon>
        <taxon>Mycobacteriales</taxon>
        <taxon>Mycobacteriaceae</taxon>
        <taxon>Mycolicibacterium</taxon>
    </lineage>
</organism>
<dbReference type="GO" id="GO:0016491">
    <property type="term" value="F:oxidoreductase activity"/>
    <property type="evidence" value="ECO:0007669"/>
    <property type="project" value="InterPro"/>
</dbReference>
<sequence length="334" mass="38850">MSELKTPTAVLHEGPRSLSEAETADIERQDLKGIRQVDIDDVIEYVHHGLRKLPDFETLYRKYLKQRWDVYELDFTQDRIDWTEKMTEEERESFVGIASGFHHGERQVEIELPVFMIGATEEEKLHIAAQIEDEARHTVFFDRFYREVVGIGGADIMEVLDRTFPWVQETFVGPFGLLAYQADELRRNPYDQRARVRYGTTYFLWIEGVLALSVMKVTLSYARWRGFLPAYYTGFTATCRDESRHVQGGMRYLQDAVRRDPTMLKEIHDTLNTILMISGVSSRTLYYEPLGWTEDEVRVLLIQQLRRKMNDVGISLSQELDDLLVQIQPVLAGG</sequence>
<dbReference type="RefSeq" id="WP_197913025.1">
    <property type="nucleotide sequence ID" value="NZ_AP022605.1"/>
</dbReference>
<feature type="region of interest" description="Disordered" evidence="1">
    <location>
        <begin position="1"/>
        <end position="23"/>
    </location>
</feature>
<name>A0A7I7VZ32_9MYCO</name>
<evidence type="ECO:0000256" key="1">
    <source>
        <dbReference type="SAM" id="MobiDB-lite"/>
    </source>
</evidence>
<dbReference type="EMBL" id="AP022605">
    <property type="protein sequence ID" value="BBZ08788.1"/>
    <property type="molecule type" value="Genomic_DNA"/>
</dbReference>
<dbReference type="Gene3D" id="1.10.620.20">
    <property type="entry name" value="Ribonucleotide Reductase, subunit A"/>
    <property type="match status" value="1"/>
</dbReference>
<reference evidence="2 3" key="1">
    <citation type="journal article" date="2019" name="Emerg. Microbes Infect.">
        <title>Comprehensive subspecies identification of 175 nontuberculous mycobacteria species based on 7547 genomic profiles.</title>
        <authorList>
            <person name="Matsumoto Y."/>
            <person name="Kinjo T."/>
            <person name="Motooka D."/>
            <person name="Nabeya D."/>
            <person name="Jung N."/>
            <person name="Uechi K."/>
            <person name="Horii T."/>
            <person name="Iida T."/>
            <person name="Fujita J."/>
            <person name="Nakamura S."/>
        </authorList>
    </citation>
    <scope>NUCLEOTIDE SEQUENCE [LARGE SCALE GENOMIC DNA]</scope>
    <source>
        <strain evidence="2 3">JCM 12405</strain>
    </source>
</reference>
<accession>A0A7I7VZ32</accession>
<evidence type="ECO:0000313" key="3">
    <source>
        <dbReference type="Proteomes" id="UP000467201"/>
    </source>
</evidence>